<dbReference type="AlphaFoldDB" id="A0A6J2Y0J1"/>
<dbReference type="RefSeq" id="XP_030757227.1">
    <property type="nucleotide sequence ID" value="XM_030901367.1"/>
</dbReference>
<protein>
    <submittedName>
        <fullName evidence="3">Uncharacterized protein LOC115883081</fullName>
    </submittedName>
</protein>
<dbReference type="GeneID" id="115883081"/>
<evidence type="ECO:0000256" key="1">
    <source>
        <dbReference type="SAM" id="MobiDB-lite"/>
    </source>
</evidence>
<evidence type="ECO:0000313" key="2">
    <source>
        <dbReference type="Proteomes" id="UP000504635"/>
    </source>
</evidence>
<gene>
    <name evidence="3" type="primary">LOC115883081</name>
</gene>
<dbReference type="Proteomes" id="UP000504635">
    <property type="component" value="Unplaced"/>
</dbReference>
<reference evidence="3" key="1">
    <citation type="submission" date="2025-08" db="UniProtKB">
        <authorList>
            <consortium name="RefSeq"/>
        </authorList>
    </citation>
    <scope>IDENTIFICATION</scope>
    <source>
        <tissue evidence="3">Gonads</tissue>
    </source>
</reference>
<name>A0A6J2Y0J1_SITOR</name>
<dbReference type="InParanoid" id="A0A6J2Y0J1"/>
<organism evidence="2 3">
    <name type="scientific">Sitophilus oryzae</name>
    <name type="common">Rice weevil</name>
    <name type="synonym">Curculio oryzae</name>
    <dbReference type="NCBI Taxonomy" id="7048"/>
    <lineage>
        <taxon>Eukaryota</taxon>
        <taxon>Metazoa</taxon>
        <taxon>Ecdysozoa</taxon>
        <taxon>Arthropoda</taxon>
        <taxon>Hexapoda</taxon>
        <taxon>Insecta</taxon>
        <taxon>Pterygota</taxon>
        <taxon>Neoptera</taxon>
        <taxon>Endopterygota</taxon>
        <taxon>Coleoptera</taxon>
        <taxon>Polyphaga</taxon>
        <taxon>Cucujiformia</taxon>
        <taxon>Curculionidae</taxon>
        <taxon>Dryophthorinae</taxon>
        <taxon>Sitophilus</taxon>
    </lineage>
</organism>
<sequence length="163" mass="17840">MLGVLKRRWKPKRSSAGSRIPCDSNSLEGDKPRSAHQVHPVLDARHLVGYEKTERADTPPPPPPQRCLPLAPNICVEAGQIQFVKHEDESTAPPANGTVNTGRVTVTRGLQTEGDEFLHVQSKVLSVKSKCGGDQGISILRNIPENKSVEMAEQEVTYQITEA</sequence>
<feature type="compositionally biased region" description="Basic residues" evidence="1">
    <location>
        <begin position="1"/>
        <end position="13"/>
    </location>
</feature>
<evidence type="ECO:0000313" key="3">
    <source>
        <dbReference type="RefSeq" id="XP_030757227.1"/>
    </source>
</evidence>
<accession>A0A6J2Y0J1</accession>
<feature type="region of interest" description="Disordered" evidence="1">
    <location>
        <begin position="1"/>
        <end position="41"/>
    </location>
</feature>
<keyword evidence="2" id="KW-1185">Reference proteome</keyword>
<dbReference type="OrthoDB" id="7687266at2759"/>
<proteinExistence type="predicted"/>
<dbReference type="KEGG" id="soy:115883081"/>